<feature type="transmembrane region" description="Helical" evidence="8">
    <location>
        <begin position="125"/>
        <end position="145"/>
    </location>
</feature>
<feature type="transmembrane region" description="Helical" evidence="8">
    <location>
        <begin position="62"/>
        <end position="83"/>
    </location>
</feature>
<proteinExistence type="inferred from homology"/>
<feature type="transmembrane region" description="Helical" evidence="8">
    <location>
        <begin position="196"/>
        <end position="222"/>
    </location>
</feature>
<sequence>MKSRPTAVLAVLLVLAVLATLVSVCVGSVAIPLGSTLRYLTGGGADPTTTVLIQQVRMPRTATAAVVGAGLAVAGLLLQTLFANPLADPYILGVSSGAGLGVAISVLGGGSAAATFISFGATGRLATVAAAAVGALAVLVIVLVLGRWVRSVVTLLLIGVMIGAASGAVVSLLLAFSDPSRIQKYVLWGMGSVSGVTWPDLVVLAPAVGLGVVLAWTLAGPLNAMLLGERYAASLGVHVRQLRWLVIVATALIAGTVTAFCGPIAFLGIAVPHLARVAVGRADHRLLVPACVLLGAAICMLCGVLAQVPAGEGVLPLNVVTAVVGAPVVIAALLRSRTLSAGAV</sequence>
<protein>
    <submittedName>
        <fullName evidence="9">Iron ABC transporter permease</fullName>
    </submittedName>
</protein>
<evidence type="ECO:0000256" key="5">
    <source>
        <dbReference type="ARBA" id="ARBA00022692"/>
    </source>
</evidence>
<dbReference type="InterPro" id="IPR000522">
    <property type="entry name" value="ABC_transptr_permease_BtuC"/>
</dbReference>
<reference evidence="9" key="1">
    <citation type="submission" date="2021-01" db="EMBL/GenBank/DDBJ databases">
        <title>YIM 132084 draft genome.</title>
        <authorList>
            <person name="An D."/>
        </authorList>
    </citation>
    <scope>NUCLEOTIDE SEQUENCE</scope>
    <source>
        <strain evidence="9">YIM 132084</strain>
    </source>
</reference>
<dbReference type="Gene3D" id="1.10.3470.10">
    <property type="entry name" value="ABC transporter involved in vitamin B12 uptake, BtuC"/>
    <property type="match status" value="1"/>
</dbReference>
<comment type="subcellular location">
    <subcellularLocation>
        <location evidence="1">Cell membrane</location>
        <topology evidence="1">Multi-pass membrane protein</topology>
    </subcellularLocation>
</comment>
<dbReference type="SUPFAM" id="SSF81345">
    <property type="entry name" value="ABC transporter involved in vitamin B12 uptake, BtuC"/>
    <property type="match status" value="1"/>
</dbReference>
<keyword evidence="10" id="KW-1185">Reference proteome</keyword>
<keyword evidence="6 8" id="KW-1133">Transmembrane helix</keyword>
<feature type="transmembrane region" description="Helical" evidence="8">
    <location>
        <begin position="286"/>
        <end position="306"/>
    </location>
</feature>
<gene>
    <name evidence="9" type="ORF">JL106_15080</name>
</gene>
<dbReference type="EMBL" id="JAERWK010000020">
    <property type="protein sequence ID" value="MBM9468607.1"/>
    <property type="molecule type" value="Genomic_DNA"/>
</dbReference>
<evidence type="ECO:0000256" key="7">
    <source>
        <dbReference type="ARBA" id="ARBA00023136"/>
    </source>
</evidence>
<evidence type="ECO:0000256" key="6">
    <source>
        <dbReference type="ARBA" id="ARBA00022989"/>
    </source>
</evidence>
<dbReference type="GO" id="GO:0033214">
    <property type="term" value="P:siderophore-iron import into cell"/>
    <property type="evidence" value="ECO:0007669"/>
    <property type="project" value="TreeGrafter"/>
</dbReference>
<keyword evidence="4" id="KW-1003">Cell membrane</keyword>
<keyword evidence="3" id="KW-0813">Transport</keyword>
<dbReference type="GO" id="GO:0022857">
    <property type="term" value="F:transmembrane transporter activity"/>
    <property type="evidence" value="ECO:0007669"/>
    <property type="project" value="InterPro"/>
</dbReference>
<evidence type="ECO:0000256" key="4">
    <source>
        <dbReference type="ARBA" id="ARBA00022475"/>
    </source>
</evidence>
<evidence type="ECO:0000256" key="1">
    <source>
        <dbReference type="ARBA" id="ARBA00004651"/>
    </source>
</evidence>
<dbReference type="RefSeq" id="WP_205261737.1">
    <property type="nucleotide sequence ID" value="NZ_JAERWK010000020.1"/>
</dbReference>
<dbReference type="PANTHER" id="PTHR30472">
    <property type="entry name" value="FERRIC ENTEROBACTIN TRANSPORT SYSTEM PERMEASE PROTEIN"/>
    <property type="match status" value="1"/>
</dbReference>
<feature type="transmembrane region" description="Helical" evidence="8">
    <location>
        <begin position="242"/>
        <end position="266"/>
    </location>
</feature>
<evidence type="ECO:0000256" key="2">
    <source>
        <dbReference type="ARBA" id="ARBA00007935"/>
    </source>
</evidence>
<evidence type="ECO:0000313" key="9">
    <source>
        <dbReference type="EMBL" id="MBM9468607.1"/>
    </source>
</evidence>
<feature type="transmembrane region" description="Helical" evidence="8">
    <location>
        <begin position="313"/>
        <end position="334"/>
    </location>
</feature>
<feature type="transmembrane region" description="Helical" evidence="8">
    <location>
        <begin position="90"/>
        <end position="119"/>
    </location>
</feature>
<comment type="caution">
    <text evidence="9">The sequence shown here is derived from an EMBL/GenBank/DDBJ whole genome shotgun (WGS) entry which is preliminary data.</text>
</comment>
<keyword evidence="7 8" id="KW-0472">Membrane</keyword>
<dbReference type="Pfam" id="PF01032">
    <property type="entry name" value="FecCD"/>
    <property type="match status" value="1"/>
</dbReference>
<feature type="transmembrane region" description="Helical" evidence="8">
    <location>
        <begin position="152"/>
        <end position="176"/>
    </location>
</feature>
<dbReference type="GO" id="GO:0005886">
    <property type="term" value="C:plasma membrane"/>
    <property type="evidence" value="ECO:0007669"/>
    <property type="project" value="UniProtKB-SubCell"/>
</dbReference>
<evidence type="ECO:0000256" key="8">
    <source>
        <dbReference type="SAM" id="Phobius"/>
    </source>
</evidence>
<dbReference type="PANTHER" id="PTHR30472:SF41">
    <property type="entry name" value="TRANSPORT SYSTEM PERMEASE PROTEIN"/>
    <property type="match status" value="1"/>
</dbReference>
<dbReference type="CDD" id="cd06550">
    <property type="entry name" value="TM_ABC_iron-siderophores_like"/>
    <property type="match status" value="1"/>
</dbReference>
<keyword evidence="5 8" id="KW-0812">Transmembrane</keyword>
<organism evidence="9 10">
    <name type="scientific">Nakamurella leprariae</name>
    <dbReference type="NCBI Taxonomy" id="2803911"/>
    <lineage>
        <taxon>Bacteria</taxon>
        <taxon>Bacillati</taxon>
        <taxon>Actinomycetota</taxon>
        <taxon>Actinomycetes</taxon>
        <taxon>Nakamurellales</taxon>
        <taxon>Nakamurellaceae</taxon>
        <taxon>Nakamurella</taxon>
    </lineage>
</organism>
<evidence type="ECO:0000313" key="10">
    <source>
        <dbReference type="Proteomes" id="UP000663792"/>
    </source>
</evidence>
<accession>A0A938YHU0</accession>
<evidence type="ECO:0000256" key="3">
    <source>
        <dbReference type="ARBA" id="ARBA00022448"/>
    </source>
</evidence>
<dbReference type="Proteomes" id="UP000663792">
    <property type="component" value="Unassembled WGS sequence"/>
</dbReference>
<comment type="similarity">
    <text evidence="2">Belongs to the binding-protein-dependent transport system permease family. FecCD subfamily.</text>
</comment>
<dbReference type="InterPro" id="IPR037294">
    <property type="entry name" value="ABC_BtuC-like"/>
</dbReference>
<name>A0A938YHU0_9ACTN</name>
<dbReference type="AlphaFoldDB" id="A0A938YHU0"/>